<proteinExistence type="predicted"/>
<comment type="caution">
    <text evidence="1">The sequence shown here is derived from an EMBL/GenBank/DDBJ whole genome shotgun (WGS) entry which is preliminary data.</text>
</comment>
<gene>
    <name evidence="1" type="ORF">K488DRAFT_82951</name>
</gene>
<sequence>MAAPTQQYPPWLTVVSTVFTNAAGEPTATSSIVLNLPLTYYGPPIDLGTDGAWVYGGLTSPPSTPSTFTTVSPTLTTSATPSLSPTPSSVPTFLPSSSSIPSPSSSTSFVSSSVTAVASSSASNHPLIIGLVVGIVGGFAVLFAIVGLFICCRRRPRPESGHMPVQQVSPTEERLWEEWPPHTHGLHDANAAEAARVPGEGSPRGSGEEHDPFLRASAIATDGAKEADPSARLVGPSQARSPSGSSSLPFGLGVLSWGRRKPPPVSLDEKEGSGSTSYVTAADGSREFTNTPPQPVYTAVLPRDRHIVPPRELVRAFGDAPPSRAVSPRHTQVRGLDDEDTSYDDVGVPLLPPQVAVDDPNRRPSNRSLRSGGTSVSEGVEGATVLTARRVHMDEHYMPRTPHFIDDQHLSTSQRWAQAVNLRSFPNLGRNSWVHRMLHGRASPNGSRSRPTSVTDRAMSPVFDADLNLDIEGLHHDPLRRETGMLDPRPISSVSAKSAASGATVFYDASSRIGTPVNDNTASMGTSNYRPSPLRSDSLPPAYEAMPPLVQPPAIHSASTPAIRSPSAPAPADVLDMPIPRPASPFTTASNATATARMPLPPGLAMPNISAWRNSDRTSNTGSGSGHGEITIDVLEEAPPAAGESWSLLRRTGPDAERRTTFGSPTSLAQPQLTVSRDNVYAPSHYPSLHSSPTEQSLPTHLRAPGSGSTGSRSGSSGQHSHEQSGSSGRTGSVSSQGQRRLAAGSPPLSAVGEARSARVSDVSSADHATRPLSAGSTPVSATVGSAGTAASVTTHGSVRDARTGEVMRFPYVPHTAGLAAHAIAEDRDKESEGWGGSWGGPDHLRALQATGSDESGYAE</sequence>
<reference evidence="1" key="1">
    <citation type="submission" date="2021-02" db="EMBL/GenBank/DDBJ databases">
        <authorList>
            <consortium name="DOE Joint Genome Institute"/>
            <person name="Ahrendt S."/>
            <person name="Looney B.P."/>
            <person name="Miyauchi S."/>
            <person name="Morin E."/>
            <person name="Drula E."/>
            <person name="Courty P.E."/>
            <person name="Chicoki N."/>
            <person name="Fauchery L."/>
            <person name="Kohler A."/>
            <person name="Kuo A."/>
            <person name="Labutti K."/>
            <person name="Pangilinan J."/>
            <person name="Lipzen A."/>
            <person name="Riley R."/>
            <person name="Andreopoulos W."/>
            <person name="He G."/>
            <person name="Johnson J."/>
            <person name="Barry K.W."/>
            <person name="Grigoriev I.V."/>
            <person name="Nagy L."/>
            <person name="Hibbett D."/>
            <person name="Henrissat B."/>
            <person name="Matheny P.B."/>
            <person name="Labbe J."/>
            <person name="Martin F."/>
        </authorList>
    </citation>
    <scope>NUCLEOTIDE SEQUENCE</scope>
    <source>
        <strain evidence="1">EC-137</strain>
    </source>
</reference>
<evidence type="ECO:0000313" key="2">
    <source>
        <dbReference type="Proteomes" id="UP000814128"/>
    </source>
</evidence>
<name>A0ACB8QUZ0_9AGAM</name>
<dbReference type="EMBL" id="MU273483">
    <property type="protein sequence ID" value="KAI0035508.1"/>
    <property type="molecule type" value="Genomic_DNA"/>
</dbReference>
<protein>
    <submittedName>
        <fullName evidence="1">Uncharacterized protein</fullName>
    </submittedName>
</protein>
<accession>A0ACB8QUZ0</accession>
<reference evidence="1" key="2">
    <citation type="journal article" date="2022" name="New Phytol.">
        <title>Evolutionary transition to the ectomycorrhizal habit in the genomes of a hyperdiverse lineage of mushroom-forming fungi.</title>
        <authorList>
            <person name="Looney B."/>
            <person name="Miyauchi S."/>
            <person name="Morin E."/>
            <person name="Drula E."/>
            <person name="Courty P.E."/>
            <person name="Kohler A."/>
            <person name="Kuo A."/>
            <person name="LaButti K."/>
            <person name="Pangilinan J."/>
            <person name="Lipzen A."/>
            <person name="Riley R."/>
            <person name="Andreopoulos W."/>
            <person name="He G."/>
            <person name="Johnson J."/>
            <person name="Nolan M."/>
            <person name="Tritt A."/>
            <person name="Barry K.W."/>
            <person name="Grigoriev I.V."/>
            <person name="Nagy L.G."/>
            <person name="Hibbett D."/>
            <person name="Henrissat B."/>
            <person name="Matheny P.B."/>
            <person name="Labbe J."/>
            <person name="Martin F.M."/>
        </authorList>
    </citation>
    <scope>NUCLEOTIDE SEQUENCE</scope>
    <source>
        <strain evidence="1">EC-137</strain>
    </source>
</reference>
<evidence type="ECO:0000313" key="1">
    <source>
        <dbReference type="EMBL" id="KAI0035508.1"/>
    </source>
</evidence>
<keyword evidence="2" id="KW-1185">Reference proteome</keyword>
<organism evidence="1 2">
    <name type="scientific">Vararia minispora EC-137</name>
    <dbReference type="NCBI Taxonomy" id="1314806"/>
    <lineage>
        <taxon>Eukaryota</taxon>
        <taxon>Fungi</taxon>
        <taxon>Dikarya</taxon>
        <taxon>Basidiomycota</taxon>
        <taxon>Agaricomycotina</taxon>
        <taxon>Agaricomycetes</taxon>
        <taxon>Russulales</taxon>
        <taxon>Lachnocladiaceae</taxon>
        <taxon>Vararia</taxon>
    </lineage>
</organism>
<dbReference type="Proteomes" id="UP000814128">
    <property type="component" value="Unassembled WGS sequence"/>
</dbReference>